<organism evidence="2 3">
    <name type="scientific">Ensifer adhaerens</name>
    <name type="common">Sinorhizobium morelense</name>
    <dbReference type="NCBI Taxonomy" id="106592"/>
    <lineage>
        <taxon>Bacteria</taxon>
        <taxon>Pseudomonadati</taxon>
        <taxon>Pseudomonadota</taxon>
        <taxon>Alphaproteobacteria</taxon>
        <taxon>Hyphomicrobiales</taxon>
        <taxon>Rhizobiaceae</taxon>
        <taxon>Sinorhizobium/Ensifer group</taxon>
        <taxon>Ensifer</taxon>
    </lineage>
</organism>
<keyword evidence="1" id="KW-0812">Transmembrane</keyword>
<proteinExistence type="predicted"/>
<sequence length="347" mass="38195">MKEVRIEVLEDESRYFGHALITFHDAHLPESPHRLLVSRKSTDTPYLGPDGWQASPIAMDVELVSRSDSKVILRAGPAVCDRIPYSLYVRLQVENAETFGQAFWPEIMQSPKGYSGTLSEPPTIPPKTTEIEALVEEQPELLVVRPPLPAPVEPTVTLKKTEPEAEKVEAKEKRKRSYAWAYILLLLILAGGGGFAYWKWGPLNSPDSPLQEAEATTPTDPSESLSAKFERLKASDDDGDELLSLTEEAFDAGDTVIANQAINISVARGNTTAKLTQAKWYDPRTFDDSRVQAIDANRAARAYFELALGGNAEAKSLLTSICEASKSSDGPYRDFFGSTYCQGSLDP</sequence>
<evidence type="ECO:0000313" key="3">
    <source>
        <dbReference type="Proteomes" id="UP001214094"/>
    </source>
</evidence>
<dbReference type="GeneID" id="29517991"/>
<keyword evidence="3" id="KW-1185">Reference proteome</keyword>
<accession>A0ABY8HII7</accession>
<evidence type="ECO:0000313" key="2">
    <source>
        <dbReference type="EMBL" id="WFP91372.1"/>
    </source>
</evidence>
<gene>
    <name evidence="2" type="ORF">P4B07_03050</name>
</gene>
<dbReference type="EMBL" id="CP121308">
    <property type="protein sequence ID" value="WFP91372.1"/>
    <property type="molecule type" value="Genomic_DNA"/>
</dbReference>
<dbReference type="Proteomes" id="UP001214094">
    <property type="component" value="Chromosome"/>
</dbReference>
<name>A0ABY8HII7_ENSAD</name>
<feature type="transmembrane region" description="Helical" evidence="1">
    <location>
        <begin position="179"/>
        <end position="198"/>
    </location>
</feature>
<evidence type="ECO:0000256" key="1">
    <source>
        <dbReference type="SAM" id="Phobius"/>
    </source>
</evidence>
<protein>
    <submittedName>
        <fullName evidence="2">Uncharacterized protein</fullName>
    </submittedName>
</protein>
<keyword evidence="1" id="KW-1133">Transmembrane helix</keyword>
<dbReference type="RefSeq" id="WP_034802272.1">
    <property type="nucleotide sequence ID" value="NZ_CP015880.1"/>
</dbReference>
<reference evidence="2 3" key="1">
    <citation type="submission" date="2023-03" db="EMBL/GenBank/DDBJ databases">
        <title>Comparative genome and transcriptome analysis combination mining strategies for increasing vitamin B12 production of Ensifer adhaerens strain.</title>
        <authorList>
            <person name="Yongheng L."/>
        </authorList>
    </citation>
    <scope>NUCLEOTIDE SEQUENCE [LARGE SCALE GENOMIC DNA]</scope>
    <source>
        <strain evidence="2 3">Casida A-T305</strain>
    </source>
</reference>
<keyword evidence="1" id="KW-0472">Membrane</keyword>